<keyword evidence="1" id="KW-1133">Transmembrane helix</keyword>
<dbReference type="Proteomes" id="UP001203284">
    <property type="component" value="Unassembled WGS sequence"/>
</dbReference>
<keyword evidence="1" id="KW-0472">Membrane</keyword>
<name>A0ABT0DCE1_9HYPH</name>
<gene>
    <name evidence="2" type="ORF">MWN34_10880</name>
</gene>
<protein>
    <recommendedName>
        <fullName evidence="4">DUF4239 domain-containing protein</fullName>
    </recommendedName>
</protein>
<evidence type="ECO:0000313" key="2">
    <source>
        <dbReference type="EMBL" id="MCK0197417.1"/>
    </source>
</evidence>
<sequence>MNARLINAGLLVVAFLAALANYEGLALTIDAQTFWDRAFCAAIAIGVMSSILVFWHLAFHVVPQMLDPDHRLVAWLTTLFGTLCIVGLSAALNVAALGGHEARQVGLQEVVASAERSFAAGSQGSGRSIQPLLPDLDAFRTYLAGLAECEAEAGCVTSTKGRSGVAATLQQLAGAAGTIVEAVSRSQADLGAKGDAARSCLAAMRAALTKPVAIERRSEEVARQVDCFNAAMTEARGIDGAAQVGQALGSFTSGIVIPVTVKTAQQKEAVARILATIKQKADELARRAAALPISEAAEPVTMTRQNALQAVVTHASAIVPIWIVGIALDVLPLVLLVFVTIHAAAGRKDPDERMLDRPVRDVIEARRALPEIEAPRRRLPAPKEARR</sequence>
<accession>A0ABT0DCE1</accession>
<dbReference type="RefSeq" id="WP_247029155.1">
    <property type="nucleotide sequence ID" value="NZ_JALKCH010000006.1"/>
</dbReference>
<evidence type="ECO:0000313" key="3">
    <source>
        <dbReference type="Proteomes" id="UP001203284"/>
    </source>
</evidence>
<evidence type="ECO:0000256" key="1">
    <source>
        <dbReference type="SAM" id="Phobius"/>
    </source>
</evidence>
<reference evidence="2 3" key="1">
    <citation type="submission" date="2022-04" db="EMBL/GenBank/DDBJ databases">
        <authorList>
            <person name="Grouzdev D.S."/>
            <person name="Pantiukh K.S."/>
            <person name="Krutkina M.S."/>
        </authorList>
    </citation>
    <scope>NUCLEOTIDE SEQUENCE [LARGE SCALE GENOMIC DNA]</scope>
    <source>
        <strain evidence="2 3">6x-1</strain>
    </source>
</reference>
<dbReference type="EMBL" id="JALKCH010000006">
    <property type="protein sequence ID" value="MCK0197417.1"/>
    <property type="molecule type" value="Genomic_DNA"/>
</dbReference>
<keyword evidence="3" id="KW-1185">Reference proteome</keyword>
<keyword evidence="1" id="KW-0812">Transmembrane</keyword>
<feature type="transmembrane region" description="Helical" evidence="1">
    <location>
        <begin position="321"/>
        <end position="345"/>
    </location>
</feature>
<proteinExistence type="predicted"/>
<feature type="transmembrane region" description="Helical" evidence="1">
    <location>
        <begin position="38"/>
        <end position="60"/>
    </location>
</feature>
<comment type="caution">
    <text evidence="2">The sequence shown here is derived from an EMBL/GenBank/DDBJ whole genome shotgun (WGS) entry which is preliminary data.</text>
</comment>
<organism evidence="2 3">
    <name type="scientific">Ancylobacter crimeensis</name>
    <dbReference type="NCBI Taxonomy" id="2579147"/>
    <lineage>
        <taxon>Bacteria</taxon>
        <taxon>Pseudomonadati</taxon>
        <taxon>Pseudomonadota</taxon>
        <taxon>Alphaproteobacteria</taxon>
        <taxon>Hyphomicrobiales</taxon>
        <taxon>Xanthobacteraceae</taxon>
        <taxon>Ancylobacter</taxon>
    </lineage>
</organism>
<evidence type="ECO:0008006" key="4">
    <source>
        <dbReference type="Google" id="ProtNLM"/>
    </source>
</evidence>
<feature type="transmembrane region" description="Helical" evidence="1">
    <location>
        <begin position="72"/>
        <end position="92"/>
    </location>
</feature>